<dbReference type="GO" id="GO:0016787">
    <property type="term" value="F:hydrolase activity"/>
    <property type="evidence" value="ECO:0007669"/>
    <property type="project" value="UniProtKB-KW"/>
</dbReference>
<name>A0A225E0C1_9BACT</name>
<gene>
    <name evidence="2" type="ORF">FRUB_02538</name>
</gene>
<reference evidence="3" key="1">
    <citation type="submission" date="2017-06" db="EMBL/GenBank/DDBJ databases">
        <title>Genome analysis of Fimbriiglobus ruber SP5, the first member of the order Planctomycetales with confirmed chitinolytic capability.</title>
        <authorList>
            <person name="Ravin N.V."/>
            <person name="Rakitin A.L."/>
            <person name="Ivanova A.A."/>
            <person name="Beletsky A.V."/>
            <person name="Kulichevskaya I.S."/>
            <person name="Mardanov A.V."/>
            <person name="Dedysh S.N."/>
        </authorList>
    </citation>
    <scope>NUCLEOTIDE SEQUENCE [LARGE SCALE GENOMIC DNA]</scope>
    <source>
        <strain evidence="3">SP5</strain>
    </source>
</reference>
<feature type="compositionally biased region" description="Low complexity" evidence="1">
    <location>
        <begin position="231"/>
        <end position="246"/>
    </location>
</feature>
<accession>A0A225E0C1</accession>
<evidence type="ECO:0000313" key="2">
    <source>
        <dbReference type="EMBL" id="OWK42939.1"/>
    </source>
</evidence>
<dbReference type="OrthoDB" id="279248at2"/>
<feature type="compositionally biased region" description="Polar residues" evidence="1">
    <location>
        <begin position="261"/>
        <end position="273"/>
    </location>
</feature>
<dbReference type="EMBL" id="NIDE01000004">
    <property type="protein sequence ID" value="OWK42939.1"/>
    <property type="molecule type" value="Genomic_DNA"/>
</dbReference>
<sequence length="363" mass="38781">MTPSAPGFPHTAQSIQSAARATTPAADLRRKAHARLAERIDPFRSRFKPLSLVRQEAKRVLEQFLDAEHPILTRGERDRLIEEVLGEALGFGPLEELFRDEAVKEILVLAPGQIIIRKGDAWQPTSVRFRDADHMRTALAKLVETGESLVPGPAPTGGFDVKLQNGFRALAVTPPGIMDLLPIALFVRGTAAPASGLPAPTNGGSGTVQLGQAALPTVGIDSPHAAAGTDGPRSGSVPAAAPASGRYPRPNPYPVPGTEAPAQTPTGKTQLSSRMVHPLPRGTGEPSAPPATDLYARDRQRITQKIISKFAAAGLYDLNQIPLPELRRIIQASVLEYCAGDRLDMDESTKDRLALEILAGMNR</sequence>
<dbReference type="Gene3D" id="3.30.450.380">
    <property type="match status" value="1"/>
</dbReference>
<protein>
    <submittedName>
        <fullName evidence="2">Type II/IV secretion system ATP hydrolase TadA/VirB11/CpaF, TadA subfamily</fullName>
    </submittedName>
</protein>
<feature type="compositionally biased region" description="Polar residues" evidence="1">
    <location>
        <begin position="11"/>
        <end position="20"/>
    </location>
</feature>
<dbReference type="Proteomes" id="UP000214646">
    <property type="component" value="Unassembled WGS sequence"/>
</dbReference>
<evidence type="ECO:0000256" key="1">
    <source>
        <dbReference type="SAM" id="MobiDB-lite"/>
    </source>
</evidence>
<organism evidence="2 3">
    <name type="scientific">Fimbriiglobus ruber</name>
    <dbReference type="NCBI Taxonomy" id="1908690"/>
    <lineage>
        <taxon>Bacteria</taxon>
        <taxon>Pseudomonadati</taxon>
        <taxon>Planctomycetota</taxon>
        <taxon>Planctomycetia</taxon>
        <taxon>Gemmatales</taxon>
        <taxon>Gemmataceae</taxon>
        <taxon>Fimbriiglobus</taxon>
    </lineage>
</organism>
<feature type="region of interest" description="Disordered" evidence="1">
    <location>
        <begin position="219"/>
        <end position="292"/>
    </location>
</feature>
<evidence type="ECO:0000313" key="3">
    <source>
        <dbReference type="Proteomes" id="UP000214646"/>
    </source>
</evidence>
<proteinExistence type="predicted"/>
<dbReference type="AlphaFoldDB" id="A0A225E0C1"/>
<keyword evidence="3" id="KW-1185">Reference proteome</keyword>
<comment type="caution">
    <text evidence="2">The sequence shown here is derived from an EMBL/GenBank/DDBJ whole genome shotgun (WGS) entry which is preliminary data.</text>
</comment>
<dbReference type="RefSeq" id="WP_088253874.1">
    <property type="nucleotide sequence ID" value="NZ_NIDE01000004.1"/>
</dbReference>
<keyword evidence="2" id="KW-0378">Hydrolase</keyword>
<feature type="region of interest" description="Disordered" evidence="1">
    <location>
        <begin position="1"/>
        <end position="28"/>
    </location>
</feature>